<name>A0A8T0FRS5_ARGBR</name>
<dbReference type="InterPro" id="IPR000863">
    <property type="entry name" value="Sulfotransferase_dom"/>
</dbReference>
<dbReference type="PROSITE" id="PS51257">
    <property type="entry name" value="PROKAR_LIPOPROTEIN"/>
    <property type="match status" value="1"/>
</dbReference>
<dbReference type="Gene3D" id="3.40.50.300">
    <property type="entry name" value="P-loop containing nucleotide triphosphate hydrolases"/>
    <property type="match status" value="1"/>
</dbReference>
<evidence type="ECO:0000313" key="8">
    <source>
        <dbReference type="Proteomes" id="UP000807504"/>
    </source>
</evidence>
<dbReference type="EMBL" id="JABXBU010000002">
    <property type="protein sequence ID" value="KAF8793864.1"/>
    <property type="molecule type" value="Genomic_DNA"/>
</dbReference>
<dbReference type="SUPFAM" id="SSF52540">
    <property type="entry name" value="P-loop containing nucleoside triphosphate hydrolases"/>
    <property type="match status" value="1"/>
</dbReference>
<evidence type="ECO:0000259" key="6">
    <source>
        <dbReference type="Pfam" id="PF00685"/>
    </source>
</evidence>
<gene>
    <name evidence="7" type="ORF">HNY73_001898</name>
</gene>
<dbReference type="Proteomes" id="UP000807504">
    <property type="component" value="Unassembled WGS sequence"/>
</dbReference>
<evidence type="ECO:0000256" key="5">
    <source>
        <dbReference type="SAM" id="MobiDB-lite"/>
    </source>
</evidence>
<dbReference type="PANTHER" id="PTHR10605">
    <property type="entry name" value="HEPARAN SULFATE SULFOTRANSFERASE"/>
    <property type="match status" value="1"/>
</dbReference>
<evidence type="ECO:0000256" key="1">
    <source>
        <dbReference type="ARBA" id="ARBA00022679"/>
    </source>
</evidence>
<organism evidence="7 8">
    <name type="scientific">Argiope bruennichi</name>
    <name type="common">Wasp spider</name>
    <name type="synonym">Aranea bruennichi</name>
    <dbReference type="NCBI Taxonomy" id="94029"/>
    <lineage>
        <taxon>Eukaryota</taxon>
        <taxon>Metazoa</taxon>
        <taxon>Ecdysozoa</taxon>
        <taxon>Arthropoda</taxon>
        <taxon>Chelicerata</taxon>
        <taxon>Arachnida</taxon>
        <taxon>Araneae</taxon>
        <taxon>Araneomorphae</taxon>
        <taxon>Entelegynae</taxon>
        <taxon>Araneoidea</taxon>
        <taxon>Araneidae</taxon>
        <taxon>Argiope</taxon>
    </lineage>
</organism>
<sequence length="289" mass="33110">MFERRFRRRRSLRSLLLFSLGLFSLFACSSWYTLLCCRTSLYAKYITNTYLGAPPREDGDPQDSQTQISGMRFNPSRNGHPQIKQEQFSAKRLKKNLEISSRTFLNVSGRFEQTIKSKQTILNSILPTTLNSNRDITEANRNEISYESGQLQLTTTSPISSPQSLPPPLQVDQYVVRAWLPRGIKERAESGSYEVLQGVTEVGTSGMDSYPVTFTPTTAKYEMAKYPRKRSVMISPPVKRLPQALIIGVKKCGTRALLEFLRVHPDVRASGPETHFFDRHYQRGLEWYR</sequence>
<feature type="binding site" evidence="4">
    <location>
        <begin position="251"/>
        <end position="255"/>
    </location>
    <ligand>
        <name>3'-phosphoadenylyl sulfate</name>
        <dbReference type="ChEBI" id="CHEBI:58339"/>
    </ligand>
</feature>
<keyword evidence="2" id="KW-0325">Glycoprotein</keyword>
<reference evidence="7" key="1">
    <citation type="journal article" date="2020" name="bioRxiv">
        <title>Chromosome-level reference genome of the European wasp spider Argiope bruennichi: a resource for studies on range expansion and evolutionary adaptation.</title>
        <authorList>
            <person name="Sheffer M.M."/>
            <person name="Hoppe A."/>
            <person name="Krehenwinkel H."/>
            <person name="Uhl G."/>
            <person name="Kuss A.W."/>
            <person name="Jensen L."/>
            <person name="Jensen C."/>
            <person name="Gillespie R.G."/>
            <person name="Hoff K.J."/>
            <person name="Prost S."/>
        </authorList>
    </citation>
    <scope>NUCLEOTIDE SEQUENCE</scope>
</reference>
<feature type="region of interest" description="Disordered" evidence="5">
    <location>
        <begin position="53"/>
        <end position="83"/>
    </location>
</feature>
<feature type="domain" description="Sulfotransferase" evidence="6">
    <location>
        <begin position="242"/>
        <end position="288"/>
    </location>
</feature>
<keyword evidence="1" id="KW-0808">Transferase</keyword>
<evidence type="ECO:0000256" key="3">
    <source>
        <dbReference type="PIRSR" id="PIRSR637359-1"/>
    </source>
</evidence>
<protein>
    <submittedName>
        <fullName evidence="7">Heparan sulfate glucosamine like protein</fullName>
    </submittedName>
</protein>
<feature type="active site" description="For sulfotransferase activity" evidence="3">
    <location>
        <position position="251"/>
    </location>
</feature>
<evidence type="ECO:0000313" key="7">
    <source>
        <dbReference type="EMBL" id="KAF8793864.1"/>
    </source>
</evidence>
<proteinExistence type="predicted"/>
<dbReference type="Pfam" id="PF00685">
    <property type="entry name" value="Sulfotransfer_1"/>
    <property type="match status" value="1"/>
</dbReference>
<dbReference type="PANTHER" id="PTHR10605:SF72">
    <property type="entry name" value="HEPARAN SULFATE 3-O SULFOTRANSFERASE-B, ISOFORM A"/>
    <property type="match status" value="1"/>
</dbReference>
<dbReference type="GO" id="GO:0008467">
    <property type="term" value="F:[heparan sulfate]-glucosamine 3-sulfotransferase activity"/>
    <property type="evidence" value="ECO:0007669"/>
    <property type="project" value="TreeGrafter"/>
</dbReference>
<accession>A0A8T0FRS5</accession>
<dbReference type="InterPro" id="IPR027417">
    <property type="entry name" value="P-loop_NTPase"/>
</dbReference>
<feature type="compositionally biased region" description="Polar residues" evidence="5">
    <location>
        <begin position="62"/>
        <end position="83"/>
    </location>
</feature>
<evidence type="ECO:0000256" key="4">
    <source>
        <dbReference type="PIRSR" id="PIRSR637359-2"/>
    </source>
</evidence>
<reference evidence="7" key="2">
    <citation type="submission" date="2020-06" db="EMBL/GenBank/DDBJ databases">
        <authorList>
            <person name="Sheffer M."/>
        </authorList>
    </citation>
    <scope>NUCLEOTIDE SEQUENCE</scope>
</reference>
<dbReference type="InterPro" id="IPR037359">
    <property type="entry name" value="NST/OST"/>
</dbReference>
<keyword evidence="8" id="KW-1185">Reference proteome</keyword>
<dbReference type="AlphaFoldDB" id="A0A8T0FRS5"/>
<evidence type="ECO:0000256" key="2">
    <source>
        <dbReference type="ARBA" id="ARBA00023180"/>
    </source>
</evidence>
<comment type="caution">
    <text evidence="7">The sequence shown here is derived from an EMBL/GenBank/DDBJ whole genome shotgun (WGS) entry which is preliminary data.</text>
</comment>